<proteinExistence type="predicted"/>
<name>A0A0R0JY55_SOYBN</name>
<keyword evidence="3" id="KW-1185">Reference proteome</keyword>
<dbReference type="Gramene" id="KRH57801">
    <property type="protein sequence ID" value="KRH57801"/>
    <property type="gene ID" value="GLYMA_05G084700"/>
</dbReference>
<dbReference type="InParanoid" id="A0A0R0JY55"/>
<reference evidence="2" key="2">
    <citation type="submission" date="2018-02" db="UniProtKB">
        <authorList>
            <consortium name="EnsemblPlants"/>
        </authorList>
    </citation>
    <scope>IDENTIFICATION</scope>
    <source>
        <strain evidence="2">Williams 82</strain>
    </source>
</reference>
<sequence>MANFLANFAENNQTTLNWWSLYIDRQVANKYQTKEIVLLKYYHITKTLINNFECFEIYYIPRESNTRANLLSKLPSTKKIGHLKTIIQETL</sequence>
<gene>
    <name evidence="1" type="ORF">GLYMA_05G084700</name>
</gene>
<evidence type="ECO:0000313" key="2">
    <source>
        <dbReference type="EnsemblPlants" id="KRH57801"/>
    </source>
</evidence>
<dbReference type="EnsemblPlants" id="KRH57801">
    <property type="protein sequence ID" value="KRH57801"/>
    <property type="gene ID" value="GLYMA_05G084700"/>
</dbReference>
<evidence type="ECO:0000313" key="1">
    <source>
        <dbReference type="EMBL" id="KRH57801.1"/>
    </source>
</evidence>
<evidence type="ECO:0008006" key="4">
    <source>
        <dbReference type="Google" id="ProtNLM"/>
    </source>
</evidence>
<organism evidence="1">
    <name type="scientific">Glycine max</name>
    <name type="common">Soybean</name>
    <name type="synonym">Glycine hispida</name>
    <dbReference type="NCBI Taxonomy" id="3847"/>
    <lineage>
        <taxon>Eukaryota</taxon>
        <taxon>Viridiplantae</taxon>
        <taxon>Streptophyta</taxon>
        <taxon>Embryophyta</taxon>
        <taxon>Tracheophyta</taxon>
        <taxon>Spermatophyta</taxon>
        <taxon>Magnoliopsida</taxon>
        <taxon>eudicotyledons</taxon>
        <taxon>Gunneridae</taxon>
        <taxon>Pentapetalae</taxon>
        <taxon>rosids</taxon>
        <taxon>fabids</taxon>
        <taxon>Fabales</taxon>
        <taxon>Fabaceae</taxon>
        <taxon>Papilionoideae</taxon>
        <taxon>50 kb inversion clade</taxon>
        <taxon>NPAAA clade</taxon>
        <taxon>indigoferoid/millettioid clade</taxon>
        <taxon>Phaseoleae</taxon>
        <taxon>Glycine</taxon>
        <taxon>Glycine subgen. Soja</taxon>
    </lineage>
</organism>
<evidence type="ECO:0000313" key="3">
    <source>
        <dbReference type="Proteomes" id="UP000008827"/>
    </source>
</evidence>
<dbReference type="SMR" id="A0A0R0JY55"/>
<protein>
    <recommendedName>
        <fullName evidence="4">RNase H type-1 domain-containing protein</fullName>
    </recommendedName>
</protein>
<dbReference type="Proteomes" id="UP000008827">
    <property type="component" value="Chromosome 5"/>
</dbReference>
<dbReference type="AlphaFoldDB" id="A0A0R0JY55"/>
<reference evidence="1" key="3">
    <citation type="submission" date="2018-07" db="EMBL/GenBank/DDBJ databases">
        <title>WGS assembly of Glycine max.</title>
        <authorList>
            <person name="Schmutz J."/>
            <person name="Cannon S."/>
            <person name="Schlueter J."/>
            <person name="Ma J."/>
            <person name="Mitros T."/>
            <person name="Nelson W."/>
            <person name="Hyten D."/>
            <person name="Song Q."/>
            <person name="Thelen J."/>
            <person name="Cheng J."/>
            <person name="Xu D."/>
            <person name="Hellsten U."/>
            <person name="May G."/>
            <person name="Yu Y."/>
            <person name="Sakurai T."/>
            <person name="Umezawa T."/>
            <person name="Bhattacharyya M."/>
            <person name="Sandhu D."/>
            <person name="Valliyodan B."/>
            <person name="Lindquist E."/>
            <person name="Peto M."/>
            <person name="Grant D."/>
            <person name="Shu S."/>
            <person name="Goodstein D."/>
            <person name="Barry K."/>
            <person name="Futrell-Griggs M."/>
            <person name="Abernathy B."/>
            <person name="Du J."/>
            <person name="Tian Z."/>
            <person name="Zhu L."/>
            <person name="Gill N."/>
            <person name="Joshi T."/>
            <person name="Libault M."/>
            <person name="Sethuraman A."/>
            <person name="Zhang X."/>
            <person name="Shinozaki K."/>
            <person name="Nguyen H."/>
            <person name="Wing R."/>
            <person name="Cregan P."/>
            <person name="Specht J."/>
            <person name="Grimwood J."/>
            <person name="Rokhsar D."/>
            <person name="Stacey G."/>
            <person name="Shoemaker R."/>
            <person name="Jackson S."/>
        </authorList>
    </citation>
    <scope>NUCLEOTIDE SEQUENCE</scope>
    <source>
        <tissue evidence="1">Callus</tissue>
    </source>
</reference>
<accession>A0A0R0JY55</accession>
<dbReference type="EMBL" id="CM000838">
    <property type="protein sequence ID" value="KRH57801.1"/>
    <property type="molecule type" value="Genomic_DNA"/>
</dbReference>
<dbReference type="GO" id="GO:0003676">
    <property type="term" value="F:nucleic acid binding"/>
    <property type="evidence" value="ECO:0007669"/>
    <property type="project" value="InterPro"/>
</dbReference>
<dbReference type="Gene3D" id="3.30.420.10">
    <property type="entry name" value="Ribonuclease H-like superfamily/Ribonuclease H"/>
    <property type="match status" value="1"/>
</dbReference>
<dbReference type="OMA" id="FEIYYIP"/>
<reference evidence="1 2" key="1">
    <citation type="journal article" date="2010" name="Nature">
        <title>Genome sequence of the palaeopolyploid soybean.</title>
        <authorList>
            <person name="Schmutz J."/>
            <person name="Cannon S.B."/>
            <person name="Schlueter J."/>
            <person name="Ma J."/>
            <person name="Mitros T."/>
            <person name="Nelson W."/>
            <person name="Hyten D.L."/>
            <person name="Song Q."/>
            <person name="Thelen J.J."/>
            <person name="Cheng J."/>
            <person name="Xu D."/>
            <person name="Hellsten U."/>
            <person name="May G.D."/>
            <person name="Yu Y."/>
            <person name="Sakurai T."/>
            <person name="Umezawa T."/>
            <person name="Bhattacharyya M.K."/>
            <person name="Sandhu D."/>
            <person name="Valliyodan B."/>
            <person name="Lindquist E."/>
            <person name="Peto M."/>
            <person name="Grant D."/>
            <person name="Shu S."/>
            <person name="Goodstein D."/>
            <person name="Barry K."/>
            <person name="Futrell-Griggs M."/>
            <person name="Abernathy B."/>
            <person name="Du J."/>
            <person name="Tian Z."/>
            <person name="Zhu L."/>
            <person name="Gill N."/>
            <person name="Joshi T."/>
            <person name="Libault M."/>
            <person name="Sethuraman A."/>
            <person name="Zhang X.-C."/>
            <person name="Shinozaki K."/>
            <person name="Nguyen H.T."/>
            <person name="Wing R.A."/>
            <person name="Cregan P."/>
            <person name="Specht J."/>
            <person name="Grimwood J."/>
            <person name="Rokhsar D."/>
            <person name="Stacey G."/>
            <person name="Shoemaker R.C."/>
            <person name="Jackson S.A."/>
        </authorList>
    </citation>
    <scope>NUCLEOTIDE SEQUENCE</scope>
    <source>
        <strain evidence="2">cv. Williams 82</strain>
        <tissue evidence="1">Callus</tissue>
    </source>
</reference>
<dbReference type="InterPro" id="IPR036397">
    <property type="entry name" value="RNaseH_sf"/>
</dbReference>